<gene>
    <name evidence="1" type="ORF">Vadar_004108</name>
</gene>
<accession>A0ACB7YC63</accession>
<proteinExistence type="predicted"/>
<reference evidence="1 2" key="1">
    <citation type="journal article" date="2021" name="Hortic Res">
        <title>High-quality reference genome and annotation aids understanding of berry development for evergreen blueberry (Vaccinium darrowii).</title>
        <authorList>
            <person name="Yu J."/>
            <person name="Hulse-Kemp A.M."/>
            <person name="Babiker E."/>
            <person name="Staton M."/>
        </authorList>
    </citation>
    <scope>NUCLEOTIDE SEQUENCE [LARGE SCALE GENOMIC DNA]</scope>
    <source>
        <strain evidence="2">cv. NJ 8807/NJ 8810</strain>
        <tissue evidence="1">Young leaf</tissue>
    </source>
</reference>
<comment type="caution">
    <text evidence="1">The sequence shown here is derived from an EMBL/GenBank/DDBJ whole genome shotgun (WGS) entry which is preliminary data.</text>
</comment>
<protein>
    <submittedName>
        <fullName evidence="1">Uncharacterized protein</fullName>
    </submittedName>
</protein>
<organism evidence="1 2">
    <name type="scientific">Vaccinium darrowii</name>
    <dbReference type="NCBI Taxonomy" id="229202"/>
    <lineage>
        <taxon>Eukaryota</taxon>
        <taxon>Viridiplantae</taxon>
        <taxon>Streptophyta</taxon>
        <taxon>Embryophyta</taxon>
        <taxon>Tracheophyta</taxon>
        <taxon>Spermatophyta</taxon>
        <taxon>Magnoliopsida</taxon>
        <taxon>eudicotyledons</taxon>
        <taxon>Gunneridae</taxon>
        <taxon>Pentapetalae</taxon>
        <taxon>asterids</taxon>
        <taxon>Ericales</taxon>
        <taxon>Ericaceae</taxon>
        <taxon>Vaccinioideae</taxon>
        <taxon>Vaccinieae</taxon>
        <taxon>Vaccinium</taxon>
    </lineage>
</organism>
<name>A0ACB7YC63_9ERIC</name>
<dbReference type="EMBL" id="CM037158">
    <property type="protein sequence ID" value="KAH7850877.1"/>
    <property type="molecule type" value="Genomic_DNA"/>
</dbReference>
<keyword evidence="2" id="KW-1185">Reference proteome</keyword>
<sequence>MSNQEGEGVFTFPSQLPPLDYSLFSPLEWHWHYDVPPQETAFDAFPLMGNFATDPLYSSLDIVPIQAVAEDVLYDYGNRFDFNTAGLQNNENQPLLSCDRNDKVVENTCEAEMKVSKKRCGEEKISSNMGGSNSKALSRETISEYFYMPITQAAKELNVGLTLLKKRCRELGIRRWPHRKLMSLQTLINNVQEMGKKEGEEGDVGLRVAIEILEKEKKLMEEAPDVQLEDKTKRLRQACFKANYKKRKLMGMNTNTVESTNYNYSSSTTSSSNIIPPSLDAATDFGTHGGGVEEEEMKTVFIDCFLPSDGGTNLDQNFQQLCYGGRRWWCLLMVDDNDTVFGRLRCWSAKGDTGGVQTPKRQREEPGSSFSGGG</sequence>
<evidence type="ECO:0000313" key="2">
    <source>
        <dbReference type="Proteomes" id="UP000828048"/>
    </source>
</evidence>
<evidence type="ECO:0000313" key="1">
    <source>
        <dbReference type="EMBL" id="KAH7850877.1"/>
    </source>
</evidence>
<dbReference type="Proteomes" id="UP000828048">
    <property type="component" value="Chromosome 8"/>
</dbReference>